<organism evidence="2 3">
    <name type="scientific">Candidatus Coatesbacteria bacterium RBG_13_66_14</name>
    <dbReference type="NCBI Taxonomy" id="1817816"/>
    <lineage>
        <taxon>Bacteria</taxon>
        <taxon>Candidatus Coatesiibacteriota</taxon>
    </lineage>
</organism>
<evidence type="ECO:0000256" key="1">
    <source>
        <dbReference type="SAM" id="SignalP"/>
    </source>
</evidence>
<name>A0A1F5FHC4_9BACT</name>
<dbReference type="AlphaFoldDB" id="A0A1F5FHC4"/>
<sequence>MRKIVVLTLVLATAFLFSCTTTTGGDGDGGGLTEWAFDWALDKAKSWAEDHWGGWESAAHVFMYQCIWADDKCMLGRPQADSYWDIFFQNEDDAAYGVVVDSDGDCNGDDYGDWGAEVDEIASYSNAKLEEMMQFALYETDNFWDLFGADPDDYNWAVEVRTDWYGEFEDADNMFFVFFYEDRGDEFAWAVIAIDADGDGDDYDWWYQVSYNRDTWFTGR</sequence>
<evidence type="ECO:0000313" key="2">
    <source>
        <dbReference type="EMBL" id="OGD79003.1"/>
    </source>
</evidence>
<reference evidence="2 3" key="1">
    <citation type="journal article" date="2016" name="Nat. Commun.">
        <title>Thousands of microbial genomes shed light on interconnected biogeochemical processes in an aquifer system.</title>
        <authorList>
            <person name="Anantharaman K."/>
            <person name="Brown C.T."/>
            <person name="Hug L.A."/>
            <person name="Sharon I."/>
            <person name="Castelle C.J."/>
            <person name="Probst A.J."/>
            <person name="Thomas B.C."/>
            <person name="Singh A."/>
            <person name="Wilkins M.J."/>
            <person name="Karaoz U."/>
            <person name="Brodie E.L."/>
            <person name="Williams K.H."/>
            <person name="Hubbard S.S."/>
            <person name="Banfield J.F."/>
        </authorList>
    </citation>
    <scope>NUCLEOTIDE SEQUENCE [LARGE SCALE GENOMIC DNA]</scope>
</reference>
<dbReference type="EMBL" id="MFAF01000017">
    <property type="protein sequence ID" value="OGD79003.1"/>
    <property type="molecule type" value="Genomic_DNA"/>
</dbReference>
<dbReference type="Proteomes" id="UP000177187">
    <property type="component" value="Unassembled WGS sequence"/>
</dbReference>
<proteinExistence type="predicted"/>
<keyword evidence="1" id="KW-0732">Signal</keyword>
<accession>A0A1F5FHC4</accession>
<dbReference type="PROSITE" id="PS51257">
    <property type="entry name" value="PROKAR_LIPOPROTEIN"/>
    <property type="match status" value="1"/>
</dbReference>
<protein>
    <submittedName>
        <fullName evidence="2">Uncharacterized protein</fullName>
    </submittedName>
</protein>
<comment type="caution">
    <text evidence="2">The sequence shown here is derived from an EMBL/GenBank/DDBJ whole genome shotgun (WGS) entry which is preliminary data.</text>
</comment>
<feature type="signal peptide" evidence="1">
    <location>
        <begin position="1"/>
        <end position="18"/>
    </location>
</feature>
<gene>
    <name evidence="2" type="ORF">A2Y64_04170</name>
</gene>
<evidence type="ECO:0000313" key="3">
    <source>
        <dbReference type="Proteomes" id="UP000177187"/>
    </source>
</evidence>
<feature type="chain" id="PRO_5009518593" evidence="1">
    <location>
        <begin position="19"/>
        <end position="220"/>
    </location>
</feature>